<dbReference type="GO" id="GO:0031681">
    <property type="term" value="F:G-protein beta-subunit binding"/>
    <property type="evidence" value="ECO:0007669"/>
    <property type="project" value="InterPro"/>
</dbReference>
<dbReference type="SMART" id="SM00224">
    <property type="entry name" value="GGL"/>
    <property type="match status" value="1"/>
</dbReference>
<organism evidence="12 13">
    <name type="scientific">Neomonachus schauinslandi</name>
    <name type="common">Hawaiian monk seal</name>
    <name type="synonym">Monachus schauinslandi</name>
    <dbReference type="NCBI Taxonomy" id="29088"/>
    <lineage>
        <taxon>Eukaryota</taxon>
        <taxon>Metazoa</taxon>
        <taxon>Chordata</taxon>
        <taxon>Craniata</taxon>
        <taxon>Vertebrata</taxon>
        <taxon>Euteleostomi</taxon>
        <taxon>Mammalia</taxon>
        <taxon>Eutheria</taxon>
        <taxon>Laurasiatheria</taxon>
        <taxon>Carnivora</taxon>
        <taxon>Caniformia</taxon>
        <taxon>Pinnipedia</taxon>
        <taxon>Phocidae</taxon>
        <taxon>Monachinae</taxon>
        <taxon>Monachini</taxon>
        <taxon>Neomonachus</taxon>
    </lineage>
</organism>
<sequence length="83" mass="8956">MAQTQNSDHTQCCTVSGSSSTTTMKKVVQKLRLGAPGLNRMKVSQAAADVKQFCLQNAQHNTLLPGVSSSTNPFRPQNICCFL</sequence>
<keyword evidence="7" id="KW-0807">Transducer</keyword>
<keyword evidence="6" id="KW-0472">Membrane</keyword>
<dbReference type="Gene3D" id="4.10.260.10">
    <property type="entry name" value="Transducin (heterotrimeric G protein), gamma chain"/>
    <property type="match status" value="1"/>
</dbReference>
<protein>
    <submittedName>
        <fullName evidence="13">Guanine nucleotide-binding protein G(I)/G(S)/G(O) subunit gamma-5-like</fullName>
    </submittedName>
</protein>
<evidence type="ECO:0000256" key="10">
    <source>
        <dbReference type="SAM" id="MobiDB-lite"/>
    </source>
</evidence>
<dbReference type="InterPro" id="IPR015898">
    <property type="entry name" value="G-protein_gamma-like_dom"/>
</dbReference>
<dbReference type="CDD" id="cd00068">
    <property type="entry name" value="GGL"/>
    <property type="match status" value="1"/>
</dbReference>
<evidence type="ECO:0000256" key="4">
    <source>
        <dbReference type="ARBA" id="ARBA00022475"/>
    </source>
</evidence>
<dbReference type="KEGG" id="nsu:110575312"/>
<keyword evidence="4" id="KW-1003">Cell membrane</keyword>
<keyword evidence="8" id="KW-0449">Lipoprotein</keyword>
<dbReference type="SUPFAM" id="SSF48670">
    <property type="entry name" value="Transducin (heterotrimeric G protein), gamma chain"/>
    <property type="match status" value="1"/>
</dbReference>
<keyword evidence="12" id="KW-1185">Reference proteome</keyword>
<dbReference type="Pfam" id="PF00631">
    <property type="entry name" value="G-gamma"/>
    <property type="match status" value="1"/>
</dbReference>
<dbReference type="InterPro" id="IPR001770">
    <property type="entry name" value="G-protein_gamma"/>
</dbReference>
<keyword evidence="9" id="KW-0636">Prenylation</keyword>
<evidence type="ECO:0000256" key="5">
    <source>
        <dbReference type="ARBA" id="ARBA00022481"/>
    </source>
</evidence>
<comment type="subunit">
    <text evidence="3">G proteins are composed of 3 units, alpha, beta and gamma.</text>
</comment>
<comment type="similarity">
    <text evidence="2">Belongs to the G protein gamma family.</text>
</comment>
<dbReference type="PANTHER" id="PTHR13809">
    <property type="entry name" value="GUANINE NUCLEOTIDE-BINDING PROTEIN GAMMA SUBUNIT"/>
    <property type="match status" value="1"/>
</dbReference>
<dbReference type="FunFam" id="4.10.260.10:FF:000001">
    <property type="entry name" value="Guanine nucleotide-binding protein subunit gamma"/>
    <property type="match status" value="1"/>
</dbReference>
<dbReference type="GO" id="GO:0005834">
    <property type="term" value="C:heterotrimeric G-protein complex"/>
    <property type="evidence" value="ECO:0007669"/>
    <property type="project" value="InterPro"/>
</dbReference>
<gene>
    <name evidence="13" type="primary">LOC110575312</name>
</gene>
<accession>A0A8M1M7H6</accession>
<dbReference type="GO" id="GO:0007186">
    <property type="term" value="P:G protein-coupled receptor signaling pathway"/>
    <property type="evidence" value="ECO:0007669"/>
    <property type="project" value="InterPro"/>
</dbReference>
<reference evidence="13" key="1">
    <citation type="submission" date="2025-08" db="UniProtKB">
        <authorList>
            <consortium name="RefSeq"/>
        </authorList>
    </citation>
    <scope>IDENTIFICATION</scope>
    <source>
        <tissue evidence="13">Blood</tissue>
    </source>
</reference>
<name>A0A8M1M7H6_NEOSC</name>
<dbReference type="SMART" id="SM01224">
    <property type="entry name" value="G_gamma"/>
    <property type="match status" value="1"/>
</dbReference>
<proteinExistence type="inferred from homology"/>
<comment type="subcellular location">
    <subcellularLocation>
        <location evidence="1">Cell membrane</location>
        <topology evidence="1">Lipid-anchor</topology>
        <orientation evidence="1">Cytoplasmic side</orientation>
    </subcellularLocation>
</comment>
<dbReference type="InterPro" id="IPR036284">
    <property type="entry name" value="GGL_sf"/>
</dbReference>
<evidence type="ECO:0000259" key="11">
    <source>
        <dbReference type="PROSITE" id="PS50058"/>
    </source>
</evidence>
<evidence type="ECO:0000256" key="7">
    <source>
        <dbReference type="ARBA" id="ARBA00023224"/>
    </source>
</evidence>
<feature type="compositionally biased region" description="Polar residues" evidence="10">
    <location>
        <begin position="1"/>
        <end position="13"/>
    </location>
</feature>
<dbReference type="RefSeq" id="XP_044769727.1">
    <property type="nucleotide sequence ID" value="XM_044913792.1"/>
</dbReference>
<evidence type="ECO:0000256" key="6">
    <source>
        <dbReference type="ARBA" id="ARBA00023136"/>
    </source>
</evidence>
<evidence type="ECO:0000256" key="8">
    <source>
        <dbReference type="ARBA" id="ARBA00023288"/>
    </source>
</evidence>
<evidence type="ECO:0000256" key="1">
    <source>
        <dbReference type="ARBA" id="ARBA00004342"/>
    </source>
</evidence>
<evidence type="ECO:0000313" key="13">
    <source>
        <dbReference type="RefSeq" id="XP_044769727.1"/>
    </source>
</evidence>
<evidence type="ECO:0000256" key="3">
    <source>
        <dbReference type="ARBA" id="ARBA00011581"/>
    </source>
</evidence>
<evidence type="ECO:0000313" key="12">
    <source>
        <dbReference type="Proteomes" id="UP000248481"/>
    </source>
</evidence>
<dbReference type="Proteomes" id="UP000248481">
    <property type="component" value="Chromosome 4"/>
</dbReference>
<evidence type="ECO:0000256" key="2">
    <source>
        <dbReference type="ARBA" id="ARBA00007431"/>
    </source>
</evidence>
<dbReference type="PROSITE" id="PS50058">
    <property type="entry name" value="G_PROTEIN_GAMMA"/>
    <property type="match status" value="1"/>
</dbReference>
<keyword evidence="5" id="KW-0488">Methylation</keyword>
<feature type="domain" description="G protein gamma" evidence="11">
    <location>
        <begin position="17"/>
        <end position="83"/>
    </location>
</feature>
<feature type="region of interest" description="Disordered" evidence="10">
    <location>
        <begin position="1"/>
        <end position="22"/>
    </location>
</feature>
<evidence type="ECO:0000256" key="9">
    <source>
        <dbReference type="ARBA" id="ARBA00023289"/>
    </source>
</evidence>
<dbReference type="GeneID" id="110575312"/>
<dbReference type="AlphaFoldDB" id="A0A8M1M7H6"/>